<dbReference type="PANTHER" id="PTHR33739">
    <property type="entry name" value="OS07G0681500 PROTEIN"/>
    <property type="match status" value="1"/>
</dbReference>
<organism evidence="1 2">
    <name type="scientific">Quercus lobata</name>
    <name type="common">Valley oak</name>
    <dbReference type="NCBI Taxonomy" id="97700"/>
    <lineage>
        <taxon>Eukaryota</taxon>
        <taxon>Viridiplantae</taxon>
        <taxon>Streptophyta</taxon>
        <taxon>Embryophyta</taxon>
        <taxon>Tracheophyta</taxon>
        <taxon>Spermatophyta</taxon>
        <taxon>Magnoliopsida</taxon>
        <taxon>eudicotyledons</taxon>
        <taxon>Gunneridae</taxon>
        <taxon>Pentapetalae</taxon>
        <taxon>rosids</taxon>
        <taxon>fabids</taxon>
        <taxon>Fagales</taxon>
        <taxon>Fagaceae</taxon>
        <taxon>Quercus</taxon>
    </lineage>
</organism>
<proteinExistence type="predicted"/>
<sequence length="416" mass="45590">MENAMDGKQLLIKSHVDVLAVQGINYNLPLMAKLQSQLRFSKYLTKHAGYKPSWHSGFQPFGLYNELRLERDPPEGPIPHLEACLCVLLSIVPLAIANVLEDEAKFSQATATGYFDLLYPPASVVDAANSAARKAASFISSGKNERNIVGGGSHADTSIRAGANMRHLIVEACVARNLVDTSAYFWPGYVSASIISLSDSLLVEISPWSTFMEGAPLNASLINSPIKTPASSLEEIEKLYYIALNGSEEEKSAAAKILCGASVSRGWNIQEHVVHFVVKLLSPPVPPSYTGPGSHLIDYMSLLSALLFGASAINTVHILSLHENKLQQKSQINLQNRKKKSHHKKISGFQLLISFSKQFAPGSSSKVLITFADSRIRVVDGIDLVHKFKENYQNSLCNEVCSYEHVIFLSVDSYTM</sequence>
<dbReference type="EnsemblPlants" id="QL04p040276:mrna">
    <property type="protein sequence ID" value="QL04p040276:mrna"/>
    <property type="gene ID" value="QL04p040276"/>
</dbReference>
<reference evidence="1" key="2">
    <citation type="submission" date="2021-01" db="UniProtKB">
        <authorList>
            <consortium name="EnsemblPlants"/>
        </authorList>
    </citation>
    <scope>IDENTIFICATION</scope>
</reference>
<dbReference type="InParanoid" id="A0A7N2LG33"/>
<dbReference type="GO" id="GO:2000762">
    <property type="term" value="P:regulation of phenylpropanoid metabolic process"/>
    <property type="evidence" value="ECO:0007669"/>
    <property type="project" value="InterPro"/>
</dbReference>
<dbReference type="PANTHER" id="PTHR33739:SF3">
    <property type="entry name" value="OS07G0681500 PROTEIN"/>
    <property type="match status" value="1"/>
</dbReference>
<dbReference type="GO" id="GO:0016592">
    <property type="term" value="C:mediator complex"/>
    <property type="evidence" value="ECO:0007669"/>
    <property type="project" value="InterPro"/>
</dbReference>
<protein>
    <submittedName>
        <fullName evidence="1">Uncharacterized protein</fullName>
    </submittedName>
</protein>
<accession>A0A7N2LG33</accession>
<dbReference type="InterPro" id="IPR039638">
    <property type="entry name" value="MED33A/B"/>
</dbReference>
<dbReference type="EMBL" id="LRBV02000004">
    <property type="status" value="NOT_ANNOTATED_CDS"/>
    <property type="molecule type" value="Genomic_DNA"/>
</dbReference>
<dbReference type="Proteomes" id="UP000594261">
    <property type="component" value="Chromosome 4"/>
</dbReference>
<evidence type="ECO:0000313" key="1">
    <source>
        <dbReference type="EnsemblPlants" id="QL04p040276:mrna"/>
    </source>
</evidence>
<reference evidence="1 2" key="1">
    <citation type="journal article" date="2016" name="G3 (Bethesda)">
        <title>First Draft Assembly and Annotation of the Genome of a California Endemic Oak Quercus lobata Nee (Fagaceae).</title>
        <authorList>
            <person name="Sork V.L."/>
            <person name="Fitz-Gibbon S.T."/>
            <person name="Puiu D."/>
            <person name="Crepeau M."/>
            <person name="Gugger P.F."/>
            <person name="Sherman R."/>
            <person name="Stevens K."/>
            <person name="Langley C.H."/>
            <person name="Pellegrini M."/>
            <person name="Salzberg S.L."/>
        </authorList>
    </citation>
    <scope>NUCLEOTIDE SEQUENCE [LARGE SCALE GENOMIC DNA]</scope>
    <source>
        <strain evidence="1 2">cv. SW786</strain>
    </source>
</reference>
<dbReference type="Gramene" id="QL04p040276:mrna">
    <property type="protein sequence ID" value="QL04p040276:mrna"/>
    <property type="gene ID" value="QL04p040276"/>
</dbReference>
<evidence type="ECO:0000313" key="2">
    <source>
        <dbReference type="Proteomes" id="UP000594261"/>
    </source>
</evidence>
<name>A0A7N2LG33_QUELO</name>
<dbReference type="AlphaFoldDB" id="A0A7N2LG33"/>
<keyword evidence="2" id="KW-1185">Reference proteome</keyword>